<dbReference type="CDD" id="cd11496">
    <property type="entry name" value="SLC6sbd-TauT-like"/>
    <property type="match status" value="1"/>
</dbReference>
<evidence type="ECO:0000256" key="5">
    <source>
        <dbReference type="ARBA" id="ARBA00022847"/>
    </source>
</evidence>
<dbReference type="PANTHER" id="PTHR11616:SF309">
    <property type="entry name" value="TRANSPORTER"/>
    <property type="match status" value="1"/>
</dbReference>
<evidence type="ECO:0000256" key="1">
    <source>
        <dbReference type="ARBA" id="ARBA00004141"/>
    </source>
</evidence>
<dbReference type="PROSITE" id="PS00610">
    <property type="entry name" value="NA_NEUROTRAN_SYMP_1"/>
    <property type="match status" value="1"/>
</dbReference>
<feature type="compositionally biased region" description="Basic and acidic residues" evidence="11">
    <location>
        <begin position="44"/>
        <end position="54"/>
    </location>
</feature>
<sequence length="652" mass="73860">MAWPTDKLQLDDYFWDKTRRELCFGEGRNILRIVLPSTILHDDRRQGPGLKKTELPPASSVRISNRGESSNMELSLSSSSDSTVKGDSDRGQWNNKMDFLVSVINYAVGLGNVWRFPYLCYENGGGAFLLPYLICLVLLAGPAFVMEVSIGQYLKLGGISVWKVCPMMKGTGYSSTVIVAWYNTYFIVVVSWVLLYFFMSFQAILPWQLCNEYWNTPNCQVIETMFTNSTAVVANATEHGSSSVVEFWENRVLGISDGIDTIGSLRWELVLLLIFGWAVIYFIIWKGLHETGKLIYVTASFPYFILLILLIRGVTLEGAADGILFFIKPQWEKLLEPKVWIAAGTQVFFTFGIGFGSVINLGSYNKFHHNFFRDSFFICILNPMTSFLAGVVIFSVLGYMANVQGSEVADVVKSGPGLAFLTYPEVVLHLPLSPVWSVLFFLMLFVLGINSQFCTVEALVSSLVDVWPRYLQSRRKLFSLAVCVVLLLLGLPMVTEGGMYIFQIMDFYSASGIPLLFVVFFQNITISWMYGVNRLSKNIKTMIGVEPGIYLKVGWMILVPLTTMGIFLFSIIDYEPLVYANVYTYPWWGEMMGWLVALSSMIWIPGYFLYFLYNTEGTLKERLRIGMTPDFDDNLKNTDRVDEMHLEGLPRV</sequence>
<keyword evidence="8" id="KW-0915">Sodium</keyword>
<dbReference type="GO" id="GO:0005886">
    <property type="term" value="C:plasma membrane"/>
    <property type="evidence" value="ECO:0007669"/>
    <property type="project" value="TreeGrafter"/>
</dbReference>
<feature type="binding site" evidence="8">
    <location>
        <position position="382"/>
    </location>
    <ligand>
        <name>Na(+)</name>
        <dbReference type="ChEBI" id="CHEBI:29101"/>
        <label>1</label>
    </ligand>
</feature>
<dbReference type="Proteomes" id="UP001054837">
    <property type="component" value="Unassembled WGS sequence"/>
</dbReference>
<feature type="binding site" evidence="8">
    <location>
        <position position="112"/>
    </location>
    <ligand>
        <name>Na(+)</name>
        <dbReference type="ChEBI" id="CHEBI:29101"/>
        <label>1</label>
    </ligand>
</feature>
<evidence type="ECO:0000256" key="9">
    <source>
        <dbReference type="PIRSR" id="PIRSR600175-2"/>
    </source>
</evidence>
<dbReference type="PRINTS" id="PR00176">
    <property type="entry name" value="NANEUSMPORT"/>
</dbReference>
<reference evidence="13 14" key="1">
    <citation type="submission" date="2021-06" db="EMBL/GenBank/DDBJ databases">
        <title>Caerostris darwini draft genome.</title>
        <authorList>
            <person name="Kono N."/>
            <person name="Arakawa K."/>
        </authorList>
    </citation>
    <scope>NUCLEOTIDE SEQUENCE [LARGE SCALE GENOMIC DNA]</scope>
</reference>
<evidence type="ECO:0000313" key="14">
    <source>
        <dbReference type="Proteomes" id="UP001054837"/>
    </source>
</evidence>
<evidence type="ECO:0000256" key="4">
    <source>
        <dbReference type="ARBA" id="ARBA00022692"/>
    </source>
</evidence>
<dbReference type="SUPFAM" id="SSF161070">
    <property type="entry name" value="SNF-like"/>
    <property type="match status" value="1"/>
</dbReference>
<feature type="disulfide bond" evidence="9">
    <location>
        <begin position="210"/>
        <end position="219"/>
    </location>
</feature>
<dbReference type="Pfam" id="PF00209">
    <property type="entry name" value="SNF"/>
    <property type="match status" value="1"/>
</dbReference>
<keyword evidence="7 12" id="KW-0472">Membrane</keyword>
<gene>
    <name evidence="13" type="primary">Slc6a1</name>
    <name evidence="13" type="ORF">CDAR_40921</name>
</gene>
<keyword evidence="4 10" id="KW-0812">Transmembrane</keyword>
<evidence type="ECO:0000256" key="12">
    <source>
        <dbReference type="SAM" id="Phobius"/>
    </source>
</evidence>
<feature type="transmembrane region" description="Helical" evidence="12">
    <location>
        <begin position="269"/>
        <end position="288"/>
    </location>
</feature>
<keyword evidence="14" id="KW-1185">Reference proteome</keyword>
<feature type="transmembrane region" description="Helical" evidence="12">
    <location>
        <begin position="592"/>
        <end position="613"/>
    </location>
</feature>
<feature type="binding site" evidence="8">
    <location>
        <position position="107"/>
    </location>
    <ligand>
        <name>Na(+)</name>
        <dbReference type="ChEBI" id="CHEBI:29101"/>
        <label>1</label>
    </ligand>
</feature>
<name>A0AAV4VEQ1_9ARAC</name>
<feature type="transmembrane region" description="Helical" evidence="12">
    <location>
        <begin position="477"/>
        <end position="495"/>
    </location>
</feature>
<feature type="compositionally biased region" description="Low complexity" evidence="11">
    <location>
        <begin position="68"/>
        <end position="82"/>
    </location>
</feature>
<evidence type="ECO:0000256" key="7">
    <source>
        <dbReference type="ARBA" id="ARBA00023136"/>
    </source>
</evidence>
<feature type="transmembrane region" description="Helical" evidence="12">
    <location>
        <begin position="129"/>
        <end position="154"/>
    </location>
</feature>
<keyword evidence="3 10" id="KW-0813">Transport</keyword>
<feature type="transmembrane region" description="Helical" evidence="12">
    <location>
        <begin position="435"/>
        <end position="456"/>
    </location>
</feature>
<feature type="region of interest" description="Disordered" evidence="11">
    <location>
        <begin position="44"/>
        <end position="89"/>
    </location>
</feature>
<evidence type="ECO:0000256" key="3">
    <source>
        <dbReference type="ARBA" id="ARBA00022448"/>
    </source>
</evidence>
<feature type="transmembrane region" description="Helical" evidence="12">
    <location>
        <begin position="300"/>
        <end position="327"/>
    </location>
</feature>
<feature type="transmembrane region" description="Helical" evidence="12">
    <location>
        <begin position="339"/>
        <end position="364"/>
    </location>
</feature>
<keyword evidence="6 12" id="KW-1133">Transmembrane helix</keyword>
<dbReference type="EMBL" id="BPLQ01012963">
    <property type="protein sequence ID" value="GIY68856.1"/>
    <property type="molecule type" value="Genomic_DNA"/>
</dbReference>
<dbReference type="GO" id="GO:0046872">
    <property type="term" value="F:metal ion binding"/>
    <property type="evidence" value="ECO:0007669"/>
    <property type="project" value="UniProtKB-KW"/>
</dbReference>
<dbReference type="AlphaFoldDB" id="A0AAV4VEQ1"/>
<dbReference type="GO" id="GO:0015293">
    <property type="term" value="F:symporter activity"/>
    <property type="evidence" value="ECO:0007669"/>
    <property type="project" value="UniProtKB-KW"/>
</dbReference>
<feature type="transmembrane region" description="Helical" evidence="12">
    <location>
        <begin position="376"/>
        <end position="401"/>
    </location>
</feature>
<dbReference type="PANTHER" id="PTHR11616">
    <property type="entry name" value="SODIUM/CHLORIDE DEPENDENT TRANSPORTER"/>
    <property type="match status" value="1"/>
</dbReference>
<evidence type="ECO:0000256" key="6">
    <source>
        <dbReference type="ARBA" id="ARBA00022989"/>
    </source>
</evidence>
<keyword evidence="9" id="KW-1015">Disulfide bond</keyword>
<feature type="transmembrane region" description="Helical" evidence="12">
    <location>
        <begin position="553"/>
        <end position="572"/>
    </location>
</feature>
<dbReference type="GO" id="GO:0035725">
    <property type="term" value="P:sodium ion transmembrane transport"/>
    <property type="evidence" value="ECO:0007669"/>
    <property type="project" value="TreeGrafter"/>
</dbReference>
<feature type="transmembrane region" description="Helical" evidence="12">
    <location>
        <begin position="175"/>
        <end position="199"/>
    </location>
</feature>
<feature type="binding site" evidence="8">
    <location>
        <position position="447"/>
    </location>
    <ligand>
        <name>Na(+)</name>
        <dbReference type="ChEBI" id="CHEBI:29101"/>
        <label>1</label>
    </ligand>
</feature>
<organism evidence="13 14">
    <name type="scientific">Caerostris darwini</name>
    <dbReference type="NCBI Taxonomy" id="1538125"/>
    <lineage>
        <taxon>Eukaryota</taxon>
        <taxon>Metazoa</taxon>
        <taxon>Ecdysozoa</taxon>
        <taxon>Arthropoda</taxon>
        <taxon>Chelicerata</taxon>
        <taxon>Arachnida</taxon>
        <taxon>Araneae</taxon>
        <taxon>Araneomorphae</taxon>
        <taxon>Entelegynae</taxon>
        <taxon>Araneoidea</taxon>
        <taxon>Araneidae</taxon>
        <taxon>Caerostris</taxon>
    </lineage>
</organism>
<dbReference type="NCBIfam" id="NF037979">
    <property type="entry name" value="Na_transp"/>
    <property type="match status" value="1"/>
</dbReference>
<comment type="subcellular location">
    <subcellularLocation>
        <location evidence="1">Membrane</location>
        <topology evidence="1">Multi-pass membrane protein</topology>
    </subcellularLocation>
</comment>
<dbReference type="PROSITE" id="PS00754">
    <property type="entry name" value="NA_NEUROTRAN_SYMP_2"/>
    <property type="match status" value="1"/>
</dbReference>
<keyword evidence="8" id="KW-0479">Metal-binding</keyword>
<evidence type="ECO:0000256" key="8">
    <source>
        <dbReference type="PIRSR" id="PIRSR600175-1"/>
    </source>
</evidence>
<evidence type="ECO:0000256" key="11">
    <source>
        <dbReference type="SAM" id="MobiDB-lite"/>
    </source>
</evidence>
<feature type="transmembrane region" description="Helical" evidence="12">
    <location>
        <begin position="99"/>
        <end position="117"/>
    </location>
</feature>
<evidence type="ECO:0000256" key="2">
    <source>
        <dbReference type="ARBA" id="ARBA00006459"/>
    </source>
</evidence>
<keyword evidence="5 10" id="KW-0769">Symport</keyword>
<feature type="transmembrane region" description="Helical" evidence="12">
    <location>
        <begin position="507"/>
        <end position="532"/>
    </location>
</feature>
<proteinExistence type="inferred from homology"/>
<dbReference type="InterPro" id="IPR037272">
    <property type="entry name" value="SNS_sf"/>
</dbReference>
<comment type="caution">
    <text evidence="13">The sequence shown here is derived from an EMBL/GenBank/DDBJ whole genome shotgun (WGS) entry which is preliminary data.</text>
</comment>
<accession>A0AAV4VEQ1</accession>
<dbReference type="PROSITE" id="PS50267">
    <property type="entry name" value="NA_NEUROTRAN_SYMP_3"/>
    <property type="match status" value="1"/>
</dbReference>
<dbReference type="InterPro" id="IPR000175">
    <property type="entry name" value="Na/ntran_symport"/>
</dbReference>
<feature type="binding site" evidence="8">
    <location>
        <position position="451"/>
    </location>
    <ligand>
        <name>Na(+)</name>
        <dbReference type="ChEBI" id="CHEBI:29101"/>
        <label>1</label>
    </ligand>
</feature>
<feature type="binding site" evidence="8">
    <location>
        <position position="108"/>
    </location>
    <ligand>
        <name>Na(+)</name>
        <dbReference type="ChEBI" id="CHEBI:29101"/>
        <label>1</label>
    </ligand>
</feature>
<evidence type="ECO:0000313" key="13">
    <source>
        <dbReference type="EMBL" id="GIY68856.1"/>
    </source>
</evidence>
<protein>
    <recommendedName>
        <fullName evidence="10">Transporter</fullName>
    </recommendedName>
</protein>
<comment type="similarity">
    <text evidence="2 10">Belongs to the sodium:neurotransmitter symporter (SNF) (TC 2.A.22) family.</text>
</comment>
<evidence type="ECO:0000256" key="10">
    <source>
        <dbReference type="RuleBase" id="RU003732"/>
    </source>
</evidence>
<dbReference type="GO" id="GO:0006865">
    <property type="term" value="P:amino acid transport"/>
    <property type="evidence" value="ECO:0007669"/>
    <property type="project" value="TreeGrafter"/>
</dbReference>